<dbReference type="Proteomes" id="UP000299102">
    <property type="component" value="Unassembled WGS sequence"/>
</dbReference>
<protein>
    <submittedName>
        <fullName evidence="1">Uncharacterized protein</fullName>
    </submittedName>
</protein>
<accession>A0A4C1ZGF6</accession>
<dbReference type="AlphaFoldDB" id="A0A4C1ZGF6"/>
<reference evidence="1 2" key="1">
    <citation type="journal article" date="2019" name="Commun. Biol.">
        <title>The bagworm genome reveals a unique fibroin gene that provides high tensile strength.</title>
        <authorList>
            <person name="Kono N."/>
            <person name="Nakamura H."/>
            <person name="Ohtoshi R."/>
            <person name="Tomita M."/>
            <person name="Numata K."/>
            <person name="Arakawa K."/>
        </authorList>
    </citation>
    <scope>NUCLEOTIDE SEQUENCE [LARGE SCALE GENOMIC DNA]</scope>
</reference>
<name>A0A4C1ZGF6_EUMVA</name>
<dbReference type="EMBL" id="BGZK01001823">
    <property type="protein sequence ID" value="GBP86890.1"/>
    <property type="molecule type" value="Genomic_DNA"/>
</dbReference>
<evidence type="ECO:0000313" key="2">
    <source>
        <dbReference type="Proteomes" id="UP000299102"/>
    </source>
</evidence>
<comment type="caution">
    <text evidence="1">The sequence shown here is derived from an EMBL/GenBank/DDBJ whole genome shotgun (WGS) entry which is preliminary data.</text>
</comment>
<sequence length="108" mass="11546">MVPTGSKTTLLTMKPLQSCNHRNIKPIASIQASCVAAAAAGRGGDKATAIFSNLEASRVAADNTNRFMHIAPRQHRAHPLLVRLSRTPRWPCAPGSANIGTSCFCHEL</sequence>
<proteinExistence type="predicted"/>
<keyword evidence="2" id="KW-1185">Reference proteome</keyword>
<evidence type="ECO:0000313" key="1">
    <source>
        <dbReference type="EMBL" id="GBP86890.1"/>
    </source>
</evidence>
<organism evidence="1 2">
    <name type="scientific">Eumeta variegata</name>
    <name type="common">Bagworm moth</name>
    <name type="synonym">Eumeta japonica</name>
    <dbReference type="NCBI Taxonomy" id="151549"/>
    <lineage>
        <taxon>Eukaryota</taxon>
        <taxon>Metazoa</taxon>
        <taxon>Ecdysozoa</taxon>
        <taxon>Arthropoda</taxon>
        <taxon>Hexapoda</taxon>
        <taxon>Insecta</taxon>
        <taxon>Pterygota</taxon>
        <taxon>Neoptera</taxon>
        <taxon>Endopterygota</taxon>
        <taxon>Lepidoptera</taxon>
        <taxon>Glossata</taxon>
        <taxon>Ditrysia</taxon>
        <taxon>Tineoidea</taxon>
        <taxon>Psychidae</taxon>
        <taxon>Oiketicinae</taxon>
        <taxon>Eumeta</taxon>
    </lineage>
</organism>
<gene>
    <name evidence="1" type="ORF">EVAR_53090_1</name>
</gene>